<dbReference type="Pfam" id="PF01312">
    <property type="entry name" value="Bac_export_2"/>
    <property type="match status" value="1"/>
</dbReference>
<evidence type="ECO:0000256" key="1">
    <source>
        <dbReference type="SAM" id="MobiDB-lite"/>
    </source>
</evidence>
<keyword evidence="3" id="KW-0282">Flagellum</keyword>
<dbReference type="SUPFAM" id="SSF160544">
    <property type="entry name" value="EscU C-terminal domain-like"/>
    <property type="match status" value="1"/>
</dbReference>
<comment type="caution">
    <text evidence="3">The sequence shown here is derived from an EMBL/GenBank/DDBJ whole genome shotgun (WGS) entry which is preliminary data.</text>
</comment>
<gene>
    <name evidence="3" type="ORF">BJ994_000321</name>
</gene>
<dbReference type="InterPro" id="IPR029025">
    <property type="entry name" value="T3SS_substrate_exporter_C"/>
</dbReference>
<reference evidence="3 4" key="1">
    <citation type="submission" date="2020-03" db="EMBL/GenBank/DDBJ databases">
        <title>Sequencing the genomes of 1000 actinobacteria strains.</title>
        <authorList>
            <person name="Klenk H.-P."/>
        </authorList>
    </citation>
    <scope>NUCLEOTIDE SEQUENCE [LARGE SCALE GENOMIC DNA]</scope>
    <source>
        <strain evidence="3 4">DSM 16403</strain>
    </source>
</reference>
<dbReference type="Gene3D" id="3.40.1690.10">
    <property type="entry name" value="secretion proteins EscU"/>
    <property type="match status" value="1"/>
</dbReference>
<dbReference type="Gene3D" id="6.10.250.2080">
    <property type="match status" value="1"/>
</dbReference>
<evidence type="ECO:0000256" key="2">
    <source>
        <dbReference type="SAM" id="Phobius"/>
    </source>
</evidence>
<keyword evidence="3" id="KW-0966">Cell projection</keyword>
<protein>
    <submittedName>
        <fullName evidence="3">Flagellar biosynthetic protein FlhB</fullName>
    </submittedName>
</protein>
<feature type="transmembrane region" description="Helical" evidence="2">
    <location>
        <begin position="86"/>
        <end position="107"/>
    </location>
</feature>
<dbReference type="PANTHER" id="PTHR30531:SF12">
    <property type="entry name" value="FLAGELLAR BIOSYNTHETIC PROTEIN FLHB"/>
    <property type="match status" value="1"/>
</dbReference>
<keyword evidence="2" id="KW-0812">Transmembrane</keyword>
<keyword evidence="2" id="KW-0472">Membrane</keyword>
<feature type="region of interest" description="Disordered" evidence="1">
    <location>
        <begin position="1"/>
        <end position="25"/>
    </location>
</feature>
<evidence type="ECO:0000313" key="3">
    <source>
        <dbReference type="EMBL" id="NJC21245.1"/>
    </source>
</evidence>
<keyword evidence="3" id="KW-0969">Cilium</keyword>
<feature type="transmembrane region" description="Helical" evidence="2">
    <location>
        <begin position="187"/>
        <end position="207"/>
    </location>
</feature>
<dbReference type="Proteomes" id="UP000547458">
    <property type="component" value="Unassembled WGS sequence"/>
</dbReference>
<dbReference type="GO" id="GO:0009306">
    <property type="term" value="P:protein secretion"/>
    <property type="evidence" value="ECO:0007669"/>
    <property type="project" value="InterPro"/>
</dbReference>
<evidence type="ECO:0000313" key="4">
    <source>
        <dbReference type="Proteomes" id="UP000547458"/>
    </source>
</evidence>
<name>A0A846RN51_9MICC</name>
<proteinExistence type="predicted"/>
<sequence length="364" mass="38220">MSETSEERTEDATQKRMKEVRSKGELSKSEDLTAWVGMGAAAAMIPSTIERAADAGTSQVFAFRSVIESPDPEAALAALGAGMNSLLTVLGPFLGVVLVTVLATAALQGGIHFRKATGKFEQFNLVSGIKRTFGMQALWQGAKAVLKTAVVAVVLVLVVQGLMPLLMSAGGLSVAALLTAANDGGAALLRSAVAAGLVLAALDILVVTRRNRKRTRMTKKEVKDENKNTDGDPLIKSQRRARQLAMSRNRMIAAVGGADVVLVNPTHVAVALKYEPGKAAPRVVAKGAELIAAKIREQAEKHGVPMVRDVPLARALHSTCEIGEEIPVEQYNAVARVLAFVMSLKAKGAARGLHTLAQPGGTPA</sequence>
<keyword evidence="2" id="KW-1133">Transmembrane helix</keyword>
<accession>A0A846RN51</accession>
<organism evidence="3 4">
    <name type="scientific">Arthrobacter pigmenti</name>
    <dbReference type="NCBI Taxonomy" id="271432"/>
    <lineage>
        <taxon>Bacteria</taxon>
        <taxon>Bacillati</taxon>
        <taxon>Actinomycetota</taxon>
        <taxon>Actinomycetes</taxon>
        <taxon>Micrococcales</taxon>
        <taxon>Micrococcaceae</taxon>
        <taxon>Arthrobacter</taxon>
    </lineage>
</organism>
<feature type="transmembrane region" description="Helical" evidence="2">
    <location>
        <begin position="144"/>
        <end position="167"/>
    </location>
</feature>
<dbReference type="InterPro" id="IPR006135">
    <property type="entry name" value="T3SS_substrate_exporter"/>
</dbReference>
<dbReference type="PRINTS" id="PR00950">
    <property type="entry name" value="TYPE3IMSPROT"/>
</dbReference>
<dbReference type="GO" id="GO:0005886">
    <property type="term" value="C:plasma membrane"/>
    <property type="evidence" value="ECO:0007669"/>
    <property type="project" value="TreeGrafter"/>
</dbReference>
<dbReference type="EMBL" id="JAATJL010000001">
    <property type="protein sequence ID" value="NJC21245.1"/>
    <property type="molecule type" value="Genomic_DNA"/>
</dbReference>
<dbReference type="PANTHER" id="PTHR30531">
    <property type="entry name" value="FLAGELLAR BIOSYNTHETIC PROTEIN FLHB"/>
    <property type="match status" value="1"/>
</dbReference>
<keyword evidence="4" id="KW-1185">Reference proteome</keyword>
<dbReference type="AlphaFoldDB" id="A0A846RN51"/>